<comment type="caution">
    <text evidence="2">The sequence shown here is derived from an EMBL/GenBank/DDBJ whole genome shotgun (WGS) entry which is preliminary data.</text>
</comment>
<dbReference type="RefSeq" id="WP_054747988.1">
    <property type="nucleotide sequence ID" value="NZ_BKAM01000007.1"/>
</dbReference>
<evidence type="ECO:0000313" key="2">
    <source>
        <dbReference type="EMBL" id="GEP72024.1"/>
    </source>
</evidence>
<dbReference type="STRING" id="1423795.FD12_GL001400"/>
<name>A0A512PLE0_9LACO</name>
<evidence type="ECO:0000256" key="1">
    <source>
        <dbReference type="SAM" id="MobiDB-lite"/>
    </source>
</evidence>
<dbReference type="Pfam" id="PF03864">
    <property type="entry name" value="Phage_cap_E"/>
    <property type="match status" value="1"/>
</dbReference>
<feature type="region of interest" description="Disordered" evidence="1">
    <location>
        <begin position="355"/>
        <end position="375"/>
    </location>
</feature>
<dbReference type="Gene3D" id="3.30.1930.10">
    <property type="entry name" value="capsid protein of prophage domain"/>
    <property type="match status" value="1"/>
</dbReference>
<sequence>MSTLFDDVNATNIGSYWTTLSQNNEPYLWETLMPIRKQLASDFSFYKGTSNAPKPLKPSAFGAQAVMRERQGFQKLTEHTRYFKEGKYVDEALRQQLVRLGANGTAEEKDIINNHIFNDAAQLLTGAHLTQEILRNQIVQTGKVNFFGNGQVINDIDYDMKATHKVVAKKAWGADGATPFDDIDQARQVVGADSDQTITRAVMNLSTFRTLLQDPNVKSSMLYDNGKLANVTIPQSELLNFLVANYGLNVQVYDKRYVDIDGTTKKWIPDGRVIFLPDGQLGETIMSTTPEETDLLGSQAADVSIVDGGIAISTMVSADPVNKKINISQEVMPSFPQIDGIYILDTAAVQAPEPTNLQVTPTADGANVSADPAKK</sequence>
<protein>
    <recommendedName>
        <fullName evidence="4">Major capsid protein E</fullName>
    </recommendedName>
</protein>
<dbReference type="Proteomes" id="UP000321569">
    <property type="component" value="Unassembled WGS sequence"/>
</dbReference>
<dbReference type="AlphaFoldDB" id="A0A512PLE0"/>
<dbReference type="InterPro" id="IPR005564">
    <property type="entry name" value="Major_capsid_GpE"/>
</dbReference>
<organism evidence="2 3">
    <name type="scientific">Lentilactobacillus rapi</name>
    <dbReference type="NCBI Taxonomy" id="481723"/>
    <lineage>
        <taxon>Bacteria</taxon>
        <taxon>Bacillati</taxon>
        <taxon>Bacillota</taxon>
        <taxon>Bacilli</taxon>
        <taxon>Lactobacillales</taxon>
        <taxon>Lactobacillaceae</taxon>
        <taxon>Lentilactobacillus</taxon>
    </lineage>
</organism>
<evidence type="ECO:0008006" key="4">
    <source>
        <dbReference type="Google" id="ProtNLM"/>
    </source>
</evidence>
<dbReference type="EMBL" id="BKAM01000007">
    <property type="protein sequence ID" value="GEP72024.1"/>
    <property type="molecule type" value="Genomic_DNA"/>
</dbReference>
<gene>
    <name evidence="2" type="ORF">LRA02_08920</name>
</gene>
<dbReference type="OrthoDB" id="47969at2"/>
<evidence type="ECO:0000313" key="3">
    <source>
        <dbReference type="Proteomes" id="UP000321569"/>
    </source>
</evidence>
<accession>A0A512PLE0</accession>
<reference evidence="2 3" key="1">
    <citation type="submission" date="2019-07" db="EMBL/GenBank/DDBJ databases">
        <title>Whole genome shotgun sequence of Lactobacillus rapi NBRC 109618.</title>
        <authorList>
            <person name="Hosoyama A."/>
            <person name="Uohara A."/>
            <person name="Ohji S."/>
            <person name="Ichikawa N."/>
        </authorList>
    </citation>
    <scope>NUCLEOTIDE SEQUENCE [LARGE SCALE GENOMIC DNA]</scope>
    <source>
        <strain evidence="2 3">NBRC 109618</strain>
    </source>
</reference>
<proteinExistence type="predicted"/>
<dbReference type="Gene3D" id="3.15.30.10">
    <property type="entry name" value="putative capsid protein of prophage domain like"/>
    <property type="match status" value="1"/>
</dbReference>